<evidence type="ECO:0000259" key="2">
    <source>
        <dbReference type="Pfam" id="PF04982"/>
    </source>
</evidence>
<sequence>MFLGSFGASYLLIFAYSASPFAWPRNVIGGHVIATFTGLVFMTLFGIQWWSMAMAVGTAIAITT</sequence>
<organism evidence="3 4">
    <name type="scientific">Psychrobacter pacificensis</name>
    <dbReference type="NCBI Taxonomy" id="112002"/>
    <lineage>
        <taxon>Bacteria</taxon>
        <taxon>Pseudomonadati</taxon>
        <taxon>Pseudomonadota</taxon>
        <taxon>Gammaproteobacteria</taxon>
        <taxon>Moraxellales</taxon>
        <taxon>Moraxellaceae</taxon>
        <taxon>Psychrobacter</taxon>
    </lineage>
</organism>
<dbReference type="InterPro" id="IPR058581">
    <property type="entry name" value="TM_HPP"/>
</dbReference>
<keyword evidence="1" id="KW-0472">Membrane</keyword>
<reference evidence="4" key="1">
    <citation type="journal article" date="2019" name="Int. J. Syst. Evol. Microbiol.">
        <title>The Global Catalogue of Microorganisms (GCM) 10K type strain sequencing project: providing services to taxonomists for standard genome sequencing and annotation.</title>
        <authorList>
            <consortium name="The Broad Institute Genomics Platform"/>
            <consortium name="The Broad Institute Genome Sequencing Center for Infectious Disease"/>
            <person name="Wu L."/>
            <person name="Ma J."/>
        </authorList>
    </citation>
    <scope>NUCLEOTIDE SEQUENCE [LARGE SCALE GENOMIC DNA]</scope>
    <source>
        <strain evidence="4">NBRC 103191</strain>
    </source>
</reference>
<dbReference type="Pfam" id="PF04982">
    <property type="entry name" value="TM_HPP"/>
    <property type="match status" value="1"/>
</dbReference>
<dbReference type="Proteomes" id="UP001156645">
    <property type="component" value="Unassembled WGS sequence"/>
</dbReference>
<comment type="caution">
    <text evidence="3">The sequence shown here is derived from an EMBL/GenBank/DDBJ whole genome shotgun (WGS) entry which is preliminary data.</text>
</comment>
<dbReference type="InterPro" id="IPR007065">
    <property type="entry name" value="HPP"/>
</dbReference>
<keyword evidence="4" id="KW-1185">Reference proteome</keyword>
<feature type="transmembrane region" description="Helical" evidence="1">
    <location>
        <begin position="27"/>
        <end position="47"/>
    </location>
</feature>
<gene>
    <name evidence="3" type="ORF">GCM10007915_20390</name>
</gene>
<dbReference type="PANTHER" id="PTHR33741:SF5">
    <property type="entry name" value="TRANSMEMBRANE PROTEIN DDB_G0269096-RELATED"/>
    <property type="match status" value="1"/>
</dbReference>
<accession>A0ABQ5Z0X7</accession>
<feature type="domain" description="HPP transmembrane region" evidence="2">
    <location>
        <begin position="1"/>
        <end position="62"/>
    </location>
</feature>
<keyword evidence="1" id="KW-0812">Transmembrane</keyword>
<evidence type="ECO:0000313" key="4">
    <source>
        <dbReference type="Proteomes" id="UP001156645"/>
    </source>
</evidence>
<evidence type="ECO:0000313" key="3">
    <source>
        <dbReference type="EMBL" id="GLR29800.1"/>
    </source>
</evidence>
<keyword evidence="1" id="KW-1133">Transmembrane helix</keyword>
<dbReference type="PANTHER" id="PTHR33741">
    <property type="entry name" value="TRANSMEMBRANE PROTEIN DDB_G0269096-RELATED"/>
    <property type="match status" value="1"/>
</dbReference>
<dbReference type="EMBL" id="BSOK01000048">
    <property type="protein sequence ID" value="GLR29800.1"/>
    <property type="molecule type" value="Genomic_DNA"/>
</dbReference>
<name>A0ABQ5Z0X7_9GAMM</name>
<evidence type="ECO:0000256" key="1">
    <source>
        <dbReference type="SAM" id="Phobius"/>
    </source>
</evidence>
<proteinExistence type="predicted"/>
<protein>
    <recommendedName>
        <fullName evidence="2">HPP transmembrane region domain-containing protein</fullName>
    </recommendedName>
</protein>